<dbReference type="Gramene" id="OB02G36790.1">
    <property type="protein sequence ID" value="OB02G36790.1"/>
    <property type="gene ID" value="OB02G36790"/>
</dbReference>
<evidence type="ECO:0000256" key="1">
    <source>
        <dbReference type="SAM" id="MobiDB-lite"/>
    </source>
</evidence>
<keyword evidence="3" id="KW-1185">Reference proteome</keyword>
<feature type="region of interest" description="Disordered" evidence="1">
    <location>
        <begin position="39"/>
        <end position="66"/>
    </location>
</feature>
<protein>
    <submittedName>
        <fullName evidence="2">Uncharacterized protein</fullName>
    </submittedName>
</protein>
<name>J3LGB2_ORYBR</name>
<dbReference type="AlphaFoldDB" id="J3LGB2"/>
<evidence type="ECO:0000313" key="3">
    <source>
        <dbReference type="Proteomes" id="UP000006038"/>
    </source>
</evidence>
<dbReference type="HOGENOM" id="CLU_1985012_0_0_1"/>
<dbReference type="Proteomes" id="UP000006038">
    <property type="component" value="Unassembled WGS sequence"/>
</dbReference>
<proteinExistence type="predicted"/>
<reference evidence="2" key="1">
    <citation type="submission" date="2013-04" db="UniProtKB">
        <authorList>
            <consortium name="EnsemblPlants"/>
        </authorList>
    </citation>
    <scope>IDENTIFICATION</scope>
</reference>
<dbReference type="EnsemblPlants" id="OB02G36790.1">
    <property type="protein sequence ID" value="OB02G36790.1"/>
    <property type="gene ID" value="OB02G36790"/>
</dbReference>
<organism evidence="2">
    <name type="scientific">Oryza brachyantha</name>
    <name type="common">malo sina</name>
    <dbReference type="NCBI Taxonomy" id="4533"/>
    <lineage>
        <taxon>Eukaryota</taxon>
        <taxon>Viridiplantae</taxon>
        <taxon>Streptophyta</taxon>
        <taxon>Embryophyta</taxon>
        <taxon>Tracheophyta</taxon>
        <taxon>Spermatophyta</taxon>
        <taxon>Magnoliopsida</taxon>
        <taxon>Liliopsida</taxon>
        <taxon>Poales</taxon>
        <taxon>Poaceae</taxon>
        <taxon>BOP clade</taxon>
        <taxon>Oryzoideae</taxon>
        <taxon>Oryzeae</taxon>
        <taxon>Oryzinae</taxon>
        <taxon>Oryza</taxon>
    </lineage>
</organism>
<evidence type="ECO:0000313" key="2">
    <source>
        <dbReference type="EnsemblPlants" id="OB02G36790.1"/>
    </source>
</evidence>
<accession>J3LGB2</accession>
<sequence length="126" mass="13686">MLSIAGVAWSAQACRAVCLREVTTRAWITMRHLGRPGTLAGRESLSSADSAGRAKQWQRGVTRPNRAPLQHGALCALLSGRPNGSTLGPPQLNSTSRALQVPSGLNCRFRPYLILNFFSKNIILNF</sequence>